<reference evidence="4" key="1">
    <citation type="submission" date="2021-08" db="EMBL/GenBank/DDBJ databases">
        <title>WGS assembly of Ceratopteris richardii.</title>
        <authorList>
            <person name="Marchant D.B."/>
            <person name="Chen G."/>
            <person name="Jenkins J."/>
            <person name="Shu S."/>
            <person name="Leebens-Mack J."/>
            <person name="Grimwood J."/>
            <person name="Schmutz J."/>
            <person name="Soltis P."/>
            <person name="Soltis D."/>
            <person name="Chen Z.-H."/>
        </authorList>
    </citation>
    <scope>NUCLEOTIDE SEQUENCE</scope>
    <source>
        <strain evidence="4">Whitten #5841</strain>
        <tissue evidence="4">Leaf</tissue>
    </source>
</reference>
<dbReference type="GO" id="GO:0019005">
    <property type="term" value="C:SCF ubiquitin ligase complex"/>
    <property type="evidence" value="ECO:0007669"/>
    <property type="project" value="TreeGrafter"/>
</dbReference>
<dbReference type="FunFam" id="1.20.1280.50:FF:000006">
    <property type="entry name" value="Transport inhibitor response 1"/>
    <property type="match status" value="1"/>
</dbReference>
<name>A0A8T2VGJ3_CERRI</name>
<gene>
    <name evidence="4" type="ORF">KP509_02G101000</name>
</gene>
<evidence type="ECO:0000256" key="1">
    <source>
        <dbReference type="ARBA" id="ARBA00023294"/>
    </source>
</evidence>
<feature type="region of interest" description="Disordered" evidence="2">
    <location>
        <begin position="43"/>
        <end position="75"/>
    </location>
</feature>
<dbReference type="Proteomes" id="UP000825935">
    <property type="component" value="Chromosome 2"/>
</dbReference>
<dbReference type="InterPro" id="IPR041567">
    <property type="entry name" value="COI1_F-box"/>
</dbReference>
<dbReference type="Pfam" id="PF18791">
    <property type="entry name" value="Transp_inhibit"/>
    <property type="match status" value="1"/>
</dbReference>
<proteinExistence type="predicted"/>
<dbReference type="InterPro" id="IPR001810">
    <property type="entry name" value="F-box_dom"/>
</dbReference>
<accession>A0A8T2VGJ3</accession>
<dbReference type="GO" id="GO:0009734">
    <property type="term" value="P:auxin-activated signaling pathway"/>
    <property type="evidence" value="ECO:0007669"/>
    <property type="project" value="UniProtKB-KW"/>
</dbReference>
<evidence type="ECO:0000259" key="3">
    <source>
        <dbReference type="SMART" id="SM00256"/>
    </source>
</evidence>
<dbReference type="InterPro" id="IPR036047">
    <property type="entry name" value="F-box-like_dom_sf"/>
</dbReference>
<dbReference type="EMBL" id="CM035407">
    <property type="protein sequence ID" value="KAH7444986.1"/>
    <property type="molecule type" value="Genomic_DNA"/>
</dbReference>
<dbReference type="SUPFAM" id="SSF81383">
    <property type="entry name" value="F-box domain"/>
    <property type="match status" value="1"/>
</dbReference>
<dbReference type="OMA" id="DPMDEAF"/>
<evidence type="ECO:0000313" key="4">
    <source>
        <dbReference type="EMBL" id="KAH7444986.1"/>
    </source>
</evidence>
<evidence type="ECO:0000256" key="2">
    <source>
        <dbReference type="SAM" id="MobiDB-lite"/>
    </source>
</evidence>
<dbReference type="Gene3D" id="1.20.1280.50">
    <property type="match status" value="1"/>
</dbReference>
<sequence>MQGRVRECECDINTTTSTAMEDEELVGGELVCNDWHLHGGEGYEGSRKNVTEPPENVDPATTAFATPASDPPLPPRPFPDEVLEHVLAFITSHKDRNAVSLVCKSWLKADRWSRRSVFIGNCYSCSPEILTRRFPRTKSLTLKGRPRFSDFNLVPPNWGANVLPWLQELAAKTHALEELRLKRMTITDEGLSLIAHSFPNFRALILIFCDGFSTDGLANIAKNCRNLRELDLQECVFDDRGSEWLSAFPETFTSLTSLNLTSLTSDVNFTDLERLVCRCSQLEKLKLNRSTTLDQVQSLLLSRGSTLKELGIGSFIQDVTGAGMDQLENMFNICRSMSALSGFWEVIPVYLPLLYPICHQLRELNLSESPISSSEFTKLISQCPLLQCLLVQDLVEDRGLEAVAATCQDLRQLRVIPWDITHGDRSLVTEKGMVAISRGCRELRYILYFCNQMTNAALEEFASNCPKMTHFRLCIMTPLAPDYTTKEPMDEGFGAVVRICKGLKRLSVSGWLTDRAFELIGKYAKEMRSLSLAFVGESGCAMEYLMQGCESLKKLEIRDCPFGDAGLLSGIQRYYQMRGLWMSLCDLSLRACRALAKQMPLLNVEMIVEDDRVFPSRLQRPSCEGNDDDEDRLIRVDKLYFYRTLVGPRTDTPPFVYTL</sequence>
<dbReference type="SUPFAM" id="SSF52047">
    <property type="entry name" value="RNI-like"/>
    <property type="match status" value="1"/>
</dbReference>
<dbReference type="OrthoDB" id="423607at2759"/>
<dbReference type="CDD" id="cd22159">
    <property type="entry name" value="F-box_AtTIR1-like"/>
    <property type="match status" value="1"/>
</dbReference>
<dbReference type="InterPro" id="IPR006553">
    <property type="entry name" value="Leu-rich_rpt_Cys-con_subtyp"/>
</dbReference>
<dbReference type="GO" id="GO:0031146">
    <property type="term" value="P:SCF-dependent proteasomal ubiquitin-dependent protein catabolic process"/>
    <property type="evidence" value="ECO:0007669"/>
    <property type="project" value="TreeGrafter"/>
</dbReference>
<feature type="domain" description="F-box" evidence="3">
    <location>
        <begin position="78"/>
        <end position="119"/>
    </location>
</feature>
<comment type="caution">
    <text evidence="4">The sequence shown here is derived from an EMBL/GenBank/DDBJ whole genome shotgun (WGS) entry which is preliminary data.</text>
</comment>
<dbReference type="SMART" id="SM00256">
    <property type="entry name" value="FBOX"/>
    <property type="match status" value="1"/>
</dbReference>
<dbReference type="InterPro" id="IPR032675">
    <property type="entry name" value="LRR_dom_sf"/>
</dbReference>
<dbReference type="PANTHER" id="PTHR16134:SF148">
    <property type="entry name" value="S-PHASE KINASE-ASSOCIATED PROTEIN 2, ISOFORM A"/>
    <property type="match status" value="1"/>
</dbReference>
<keyword evidence="1" id="KW-0927">Auxin signaling pathway</keyword>
<dbReference type="SMART" id="SM00367">
    <property type="entry name" value="LRR_CC"/>
    <property type="match status" value="7"/>
</dbReference>
<keyword evidence="5" id="KW-1185">Reference proteome</keyword>
<dbReference type="Pfam" id="PF18511">
    <property type="entry name" value="F-box_5"/>
    <property type="match status" value="1"/>
</dbReference>
<dbReference type="Pfam" id="PF13516">
    <property type="entry name" value="LRR_6"/>
    <property type="match status" value="2"/>
</dbReference>
<dbReference type="InterPro" id="IPR041101">
    <property type="entry name" value="Transp_inhibit"/>
</dbReference>
<protein>
    <recommendedName>
        <fullName evidence="3">F-box domain-containing protein</fullName>
    </recommendedName>
</protein>
<organism evidence="4 5">
    <name type="scientific">Ceratopteris richardii</name>
    <name type="common">Triangle waterfern</name>
    <dbReference type="NCBI Taxonomy" id="49495"/>
    <lineage>
        <taxon>Eukaryota</taxon>
        <taxon>Viridiplantae</taxon>
        <taxon>Streptophyta</taxon>
        <taxon>Embryophyta</taxon>
        <taxon>Tracheophyta</taxon>
        <taxon>Polypodiopsida</taxon>
        <taxon>Polypodiidae</taxon>
        <taxon>Polypodiales</taxon>
        <taxon>Pteridineae</taxon>
        <taxon>Pteridaceae</taxon>
        <taxon>Parkerioideae</taxon>
        <taxon>Ceratopteris</taxon>
    </lineage>
</organism>
<dbReference type="PANTHER" id="PTHR16134">
    <property type="entry name" value="F-BOX/TPR REPEAT PROTEIN POF3"/>
    <property type="match status" value="1"/>
</dbReference>
<dbReference type="AlphaFoldDB" id="A0A8T2VGJ3"/>
<evidence type="ECO:0000313" key="5">
    <source>
        <dbReference type="Proteomes" id="UP000825935"/>
    </source>
</evidence>
<dbReference type="InterPro" id="IPR001611">
    <property type="entry name" value="Leu-rich_rpt"/>
</dbReference>
<dbReference type="Gene3D" id="3.80.10.10">
    <property type="entry name" value="Ribonuclease Inhibitor"/>
    <property type="match status" value="1"/>
</dbReference>